<dbReference type="EMBL" id="PQXH01000065">
    <property type="protein sequence ID" value="TGO13700.1"/>
    <property type="molecule type" value="Genomic_DNA"/>
</dbReference>
<feature type="compositionally biased region" description="Basic residues" evidence="1">
    <location>
        <begin position="143"/>
        <end position="155"/>
    </location>
</feature>
<feature type="region of interest" description="Disordered" evidence="1">
    <location>
        <begin position="99"/>
        <end position="254"/>
    </location>
</feature>
<feature type="compositionally biased region" description="Polar residues" evidence="1">
    <location>
        <begin position="211"/>
        <end position="220"/>
    </location>
</feature>
<reference evidence="2 3" key="1">
    <citation type="submission" date="2017-12" db="EMBL/GenBank/DDBJ databases">
        <title>Comparative genomics of Botrytis spp.</title>
        <authorList>
            <person name="Valero-Jimenez C.A."/>
            <person name="Tapia P."/>
            <person name="Veloso J."/>
            <person name="Silva-Moreno E."/>
            <person name="Staats M."/>
            <person name="Valdes J.H."/>
            <person name="Van Kan J.A.L."/>
        </authorList>
    </citation>
    <scope>NUCLEOTIDE SEQUENCE [LARGE SCALE GENOMIC DNA]</scope>
    <source>
        <strain evidence="2 3">Bt9001</strain>
    </source>
</reference>
<dbReference type="Proteomes" id="UP000297777">
    <property type="component" value="Unassembled WGS sequence"/>
</dbReference>
<dbReference type="AlphaFoldDB" id="A0A4Z1EQ45"/>
<proteinExistence type="predicted"/>
<accession>A0A4Z1EQ45</accession>
<feature type="compositionally biased region" description="Basic and acidic residues" evidence="1">
    <location>
        <begin position="156"/>
        <end position="175"/>
    </location>
</feature>
<name>A0A4Z1EQ45_9HELO</name>
<organism evidence="2 3">
    <name type="scientific">Botrytis tulipae</name>
    <dbReference type="NCBI Taxonomy" id="87230"/>
    <lineage>
        <taxon>Eukaryota</taxon>
        <taxon>Fungi</taxon>
        <taxon>Dikarya</taxon>
        <taxon>Ascomycota</taxon>
        <taxon>Pezizomycotina</taxon>
        <taxon>Leotiomycetes</taxon>
        <taxon>Helotiales</taxon>
        <taxon>Sclerotiniaceae</taxon>
        <taxon>Botrytis</taxon>
    </lineage>
</organism>
<sequence length="286" mass="32354">MSSSKEDITRATIARLEANEKVQFYKRHCENVEKNKDRADVKKYWNAKNTYDTTKVKDAVKNFISARGGKASKKDLDKLRKENKNIPAFEEAEKVMNDLAQEDHVKTHREAEGAKTMMEEEPEVVEYNMAVKSLRDNEETNKAKKLLHQPKPRKRKPDEKLRFSKHSWDLEKDRGYQPMKAPTPSPTPADDSSKKTTRGRSRDGSRDRSEPQTSSKTPASASKEGKTNSGKHRRASPHTDMERDINNTGQGGGQEVEVTIVGRQGVETAGWSLGVSLFCIFSYALV</sequence>
<evidence type="ECO:0000313" key="3">
    <source>
        <dbReference type="Proteomes" id="UP000297777"/>
    </source>
</evidence>
<protein>
    <submittedName>
        <fullName evidence="2">Uncharacterized protein</fullName>
    </submittedName>
</protein>
<feature type="compositionally biased region" description="Basic and acidic residues" evidence="1">
    <location>
        <begin position="200"/>
        <end position="210"/>
    </location>
</feature>
<gene>
    <name evidence="2" type="ORF">BTUL_0065g00350</name>
</gene>
<dbReference type="OrthoDB" id="3562335at2759"/>
<feature type="compositionally biased region" description="Basic and acidic residues" evidence="1">
    <location>
        <begin position="99"/>
        <end position="113"/>
    </location>
</feature>
<evidence type="ECO:0000313" key="2">
    <source>
        <dbReference type="EMBL" id="TGO13700.1"/>
    </source>
</evidence>
<keyword evidence="3" id="KW-1185">Reference proteome</keyword>
<comment type="caution">
    <text evidence="2">The sequence shown here is derived from an EMBL/GenBank/DDBJ whole genome shotgun (WGS) entry which is preliminary data.</text>
</comment>
<evidence type="ECO:0000256" key="1">
    <source>
        <dbReference type="SAM" id="MobiDB-lite"/>
    </source>
</evidence>
<feature type="compositionally biased region" description="Basic and acidic residues" evidence="1">
    <location>
        <begin position="133"/>
        <end position="142"/>
    </location>
</feature>